<evidence type="ECO:0000313" key="1">
    <source>
        <dbReference type="EMBL" id="CAG8733048.1"/>
    </source>
</evidence>
<dbReference type="Proteomes" id="UP000789525">
    <property type="component" value="Unassembled WGS sequence"/>
</dbReference>
<proteinExistence type="predicted"/>
<keyword evidence="2" id="KW-1185">Reference proteome</keyword>
<feature type="non-terminal residue" evidence="1">
    <location>
        <position position="126"/>
    </location>
</feature>
<organism evidence="1 2">
    <name type="scientific">Acaulospora colombiana</name>
    <dbReference type="NCBI Taxonomy" id="27376"/>
    <lineage>
        <taxon>Eukaryota</taxon>
        <taxon>Fungi</taxon>
        <taxon>Fungi incertae sedis</taxon>
        <taxon>Mucoromycota</taxon>
        <taxon>Glomeromycotina</taxon>
        <taxon>Glomeromycetes</taxon>
        <taxon>Diversisporales</taxon>
        <taxon>Acaulosporaceae</taxon>
        <taxon>Acaulospora</taxon>
    </lineage>
</organism>
<sequence length="126" mass="14387">MASPELEELYQKLQHVTKITPNYAQVPVELGFNWDEIAESAKDVEGEFYLVAFRSTRRADADNKLLYEADDKAYDEAKLSDGFVKYWCGELNERRECLSFCIWANHDCARKSASKPHHAVAINLAA</sequence>
<comment type="caution">
    <text evidence="1">The sequence shown here is derived from an EMBL/GenBank/DDBJ whole genome shotgun (WGS) entry which is preliminary data.</text>
</comment>
<evidence type="ECO:0000313" key="2">
    <source>
        <dbReference type="Proteomes" id="UP000789525"/>
    </source>
</evidence>
<gene>
    <name evidence="1" type="ORF">ACOLOM_LOCUS11757</name>
</gene>
<protein>
    <submittedName>
        <fullName evidence="1">13814_t:CDS:1</fullName>
    </submittedName>
</protein>
<dbReference type="EMBL" id="CAJVPT010043804">
    <property type="protein sequence ID" value="CAG8733048.1"/>
    <property type="molecule type" value="Genomic_DNA"/>
</dbReference>
<reference evidence="1" key="1">
    <citation type="submission" date="2021-06" db="EMBL/GenBank/DDBJ databases">
        <authorList>
            <person name="Kallberg Y."/>
            <person name="Tangrot J."/>
            <person name="Rosling A."/>
        </authorList>
    </citation>
    <scope>NUCLEOTIDE SEQUENCE</scope>
    <source>
        <strain evidence="1">CL356</strain>
    </source>
</reference>
<name>A0ACA9Q0T4_9GLOM</name>
<accession>A0ACA9Q0T4</accession>